<keyword evidence="5" id="KW-0997">Cell inner membrane</keyword>
<dbReference type="GO" id="GO:0000287">
    <property type="term" value="F:magnesium ion binding"/>
    <property type="evidence" value="ECO:0007669"/>
    <property type="project" value="TreeGrafter"/>
</dbReference>
<dbReference type="AlphaFoldDB" id="A0A4D6XFH0"/>
<dbReference type="SUPFAM" id="SSF143865">
    <property type="entry name" value="CorA soluble domain-like"/>
    <property type="match status" value="1"/>
</dbReference>
<feature type="transmembrane region" description="Helical" evidence="11">
    <location>
        <begin position="310"/>
        <end position="330"/>
    </location>
</feature>
<evidence type="ECO:0000256" key="9">
    <source>
        <dbReference type="ARBA" id="ARBA00023065"/>
    </source>
</evidence>
<dbReference type="Gene3D" id="3.30.460.20">
    <property type="entry name" value="CorA soluble domain-like"/>
    <property type="match status" value="1"/>
</dbReference>
<accession>A0A4D6XFH0</accession>
<evidence type="ECO:0000256" key="10">
    <source>
        <dbReference type="ARBA" id="ARBA00023136"/>
    </source>
</evidence>
<comment type="similarity">
    <text evidence="2">Belongs to the CorA metal ion transporter (MIT) (TC 1.A.35) family.</text>
</comment>
<comment type="subcellular location">
    <subcellularLocation>
        <location evidence="1">Cell membrane</location>
        <topology evidence="1">Multi-pass membrane protein</topology>
    </subcellularLocation>
</comment>
<evidence type="ECO:0000256" key="6">
    <source>
        <dbReference type="ARBA" id="ARBA00022692"/>
    </source>
</evidence>
<gene>
    <name evidence="12" type="ORF">E6B08_08775</name>
</gene>
<dbReference type="PANTHER" id="PTHR46494:SF3">
    <property type="entry name" value="ZINC TRANSPORT PROTEIN ZNTB"/>
    <property type="match status" value="1"/>
</dbReference>
<keyword evidence="7" id="KW-0862">Zinc</keyword>
<sequence length="336" mass="38443">MFEEDNAQWGLVHALVLDGKGGARSIARTELDALQLQPQESLWLHWDRSHPQTRAWLLHDSGLSEFACDLLLEENTRPRLLPLADEQLLLFLRGVNLNPGAEPEDMVSVRIHAQAQRVISLRLRSLRASEEVLQQLEEGRGPKSASELLLLMGELLTEKVQALVSDLSELADLEEEKFESDERYSSRRAGAEHGSLQQIRRRAAGLRRFLAPQREIYAQLSRSKWSWFAPADADYWNELNNSLIRYLEELELARERAALVLESEDRRRAERMNRTMFRFGIITCIFLPMSFVTGLLGINVGGIPGAQNPYGFLFACIVVLGLAVGQWWLFRRLRWV</sequence>
<keyword evidence="10 11" id="KW-0472">Membrane</keyword>
<evidence type="ECO:0000313" key="13">
    <source>
        <dbReference type="Proteomes" id="UP000298551"/>
    </source>
</evidence>
<evidence type="ECO:0000256" key="1">
    <source>
        <dbReference type="ARBA" id="ARBA00004651"/>
    </source>
</evidence>
<dbReference type="GO" id="GO:0015095">
    <property type="term" value="F:magnesium ion transmembrane transporter activity"/>
    <property type="evidence" value="ECO:0007669"/>
    <property type="project" value="TreeGrafter"/>
</dbReference>
<keyword evidence="4" id="KW-1003">Cell membrane</keyword>
<keyword evidence="8 11" id="KW-1133">Transmembrane helix</keyword>
<evidence type="ECO:0000256" key="7">
    <source>
        <dbReference type="ARBA" id="ARBA00022833"/>
    </source>
</evidence>
<keyword evidence="9" id="KW-0406">Ion transport</keyword>
<dbReference type="GO" id="GO:0050897">
    <property type="term" value="F:cobalt ion binding"/>
    <property type="evidence" value="ECO:0007669"/>
    <property type="project" value="TreeGrafter"/>
</dbReference>
<reference evidence="13" key="1">
    <citation type="submission" date="2019-04" db="EMBL/GenBank/DDBJ databases">
        <title>Genome sequence of Pseudomonas putida 1290, an auxin catabolizing strain.</title>
        <authorList>
            <person name="Laird T.S."/>
            <person name="Leveau J.H.J."/>
        </authorList>
    </citation>
    <scope>NUCLEOTIDE SEQUENCE [LARGE SCALE GENOMIC DNA]</scope>
    <source>
        <strain evidence="13">1290</strain>
    </source>
</reference>
<dbReference type="SUPFAM" id="SSF144083">
    <property type="entry name" value="Magnesium transport protein CorA, transmembrane region"/>
    <property type="match status" value="1"/>
</dbReference>
<evidence type="ECO:0000256" key="4">
    <source>
        <dbReference type="ARBA" id="ARBA00022475"/>
    </source>
</evidence>
<protein>
    <submittedName>
        <fullName evidence="12">Zinc transporter ZntB</fullName>
    </submittedName>
</protein>
<dbReference type="InterPro" id="IPR045863">
    <property type="entry name" value="CorA_TM1_TM2"/>
</dbReference>
<dbReference type="InterPro" id="IPR002523">
    <property type="entry name" value="MgTranspt_CorA/ZnTranspt_ZntB"/>
</dbReference>
<keyword evidence="3" id="KW-0813">Transport</keyword>
<dbReference type="PANTHER" id="PTHR46494">
    <property type="entry name" value="CORA FAMILY METAL ION TRANSPORTER (EUROFUNG)"/>
    <property type="match status" value="1"/>
</dbReference>
<dbReference type="OrthoDB" id="9803484at2"/>
<name>A0A4D6XFH0_PSEPU</name>
<feature type="transmembrane region" description="Helical" evidence="11">
    <location>
        <begin position="276"/>
        <end position="298"/>
    </location>
</feature>
<dbReference type="Gene3D" id="1.20.58.340">
    <property type="entry name" value="Magnesium transport protein CorA, transmembrane region"/>
    <property type="match status" value="2"/>
</dbReference>
<dbReference type="InterPro" id="IPR045861">
    <property type="entry name" value="CorA_cytoplasmic_dom"/>
</dbReference>
<dbReference type="Proteomes" id="UP000298551">
    <property type="component" value="Chromosome"/>
</dbReference>
<evidence type="ECO:0000256" key="11">
    <source>
        <dbReference type="SAM" id="Phobius"/>
    </source>
</evidence>
<evidence type="ECO:0000256" key="8">
    <source>
        <dbReference type="ARBA" id="ARBA00022989"/>
    </source>
</evidence>
<keyword evidence="6 11" id="KW-0812">Transmembrane</keyword>
<dbReference type="GO" id="GO:0005886">
    <property type="term" value="C:plasma membrane"/>
    <property type="evidence" value="ECO:0007669"/>
    <property type="project" value="UniProtKB-SubCell"/>
</dbReference>
<evidence type="ECO:0000313" key="12">
    <source>
        <dbReference type="EMBL" id="QCI11475.1"/>
    </source>
</evidence>
<evidence type="ECO:0000256" key="2">
    <source>
        <dbReference type="ARBA" id="ARBA00009765"/>
    </source>
</evidence>
<proteinExistence type="inferred from homology"/>
<evidence type="ECO:0000256" key="3">
    <source>
        <dbReference type="ARBA" id="ARBA00022448"/>
    </source>
</evidence>
<dbReference type="EMBL" id="CP039371">
    <property type="protein sequence ID" value="QCI11475.1"/>
    <property type="molecule type" value="Genomic_DNA"/>
</dbReference>
<dbReference type="GO" id="GO:0015087">
    <property type="term" value="F:cobalt ion transmembrane transporter activity"/>
    <property type="evidence" value="ECO:0007669"/>
    <property type="project" value="TreeGrafter"/>
</dbReference>
<dbReference type="RefSeq" id="WP_136913648.1">
    <property type="nucleotide sequence ID" value="NZ_CP039371.1"/>
</dbReference>
<organism evidence="12 13">
    <name type="scientific">Pseudomonas putida</name>
    <name type="common">Arthrobacter siderocapsulatus</name>
    <dbReference type="NCBI Taxonomy" id="303"/>
    <lineage>
        <taxon>Bacteria</taxon>
        <taxon>Pseudomonadati</taxon>
        <taxon>Pseudomonadota</taxon>
        <taxon>Gammaproteobacteria</taxon>
        <taxon>Pseudomonadales</taxon>
        <taxon>Pseudomonadaceae</taxon>
        <taxon>Pseudomonas</taxon>
    </lineage>
</organism>
<dbReference type="Pfam" id="PF01544">
    <property type="entry name" value="CorA"/>
    <property type="match status" value="1"/>
</dbReference>
<evidence type="ECO:0000256" key="5">
    <source>
        <dbReference type="ARBA" id="ARBA00022519"/>
    </source>
</evidence>
<dbReference type="CDD" id="cd12833">
    <property type="entry name" value="ZntB-like_1"/>
    <property type="match status" value="1"/>
</dbReference>